<dbReference type="GO" id="GO:0005886">
    <property type="term" value="C:plasma membrane"/>
    <property type="evidence" value="ECO:0007669"/>
    <property type="project" value="UniProtKB-SubCell"/>
</dbReference>
<proteinExistence type="predicted"/>
<dbReference type="EnsemblMetazoa" id="MDOA005137-RA">
    <property type="protein sequence ID" value="MDOA005137-PA"/>
    <property type="gene ID" value="MDOA005137"/>
</dbReference>
<evidence type="ECO:0000256" key="8">
    <source>
        <dbReference type="SAM" id="Phobius"/>
    </source>
</evidence>
<feature type="transmembrane region" description="Helical" evidence="8">
    <location>
        <begin position="264"/>
        <end position="284"/>
    </location>
</feature>
<dbReference type="eggNOG" id="ENOG502T8SD">
    <property type="taxonomic scope" value="Eukaryota"/>
</dbReference>
<keyword evidence="2" id="KW-1003">Cell membrane</keyword>
<reference evidence="9" key="1">
    <citation type="submission" date="2020-05" db="UniProtKB">
        <authorList>
            <consortium name="EnsemblMetazoa"/>
        </authorList>
    </citation>
    <scope>IDENTIFICATION</scope>
    <source>
        <strain evidence="9">Aabys</strain>
    </source>
</reference>
<evidence type="ECO:0000313" key="9">
    <source>
        <dbReference type="EnsemblMetazoa" id="MDOA005137-PA"/>
    </source>
</evidence>
<keyword evidence="6" id="KW-0675">Receptor</keyword>
<keyword evidence="7" id="KW-0325">Glycoprotein</keyword>
<sequence>MAVGRRRFEPLYGFPAMKIVEIQQETSFPLRREFGVDILVLLLLTSGEELGSFERLSKTLNDMRQVRILICGLLRVGESENLFKENVLKLCQFYKMTNVLMKLFLLENEDGGEISPDYYELKPYPTYGWFEKNLLLNHGIFYPQHWRNLQNITLITCTSQITPGNLVFEDENGGIHINGLTARLILLFAEKFNATLKMLKPLKVGEIIHYGLINEWTFQNKLDIGMVLASGDGETYMRYLSDSYDMTHVMLMLPCSGKLNLLEVFGILLNLTFFACLFICTYLLSLVQYLVDYIFDGVQNHLELLLNLKIFPSILSQSYDLKPSKWKGLNIIYFLAFVAGLNISVQFSAEMNTFFTSPPQKHQISTFEELSRQSALKILLDARDVAEYREWLPTIGKAYISSANSTFVVEKRNSLDTTYGYLVTHNRWHFVEQQQNYFSHKLFCTNEQLFLPKPPFSIALQENSPYREALNYLIHRVHERGLYIPWYSSTFVDMVKLKMIALNDLNPEERLKVLTAKDLFWLWMILFIGLGLSVVVFICELYWENRNRMEIISK</sequence>
<evidence type="ECO:0000256" key="5">
    <source>
        <dbReference type="ARBA" id="ARBA00023136"/>
    </source>
</evidence>
<dbReference type="InterPro" id="IPR052192">
    <property type="entry name" value="Insect_Ionotropic_Sensory_Rcpt"/>
</dbReference>
<evidence type="ECO:0000256" key="4">
    <source>
        <dbReference type="ARBA" id="ARBA00022989"/>
    </source>
</evidence>
<evidence type="ECO:0000256" key="6">
    <source>
        <dbReference type="ARBA" id="ARBA00023170"/>
    </source>
</evidence>
<dbReference type="AlphaFoldDB" id="A0A1I8MI58"/>
<feature type="transmembrane region" description="Helical" evidence="8">
    <location>
        <begin position="520"/>
        <end position="543"/>
    </location>
</feature>
<name>A0A1I8MI58_MUSDO</name>
<feature type="transmembrane region" description="Helical" evidence="8">
    <location>
        <begin position="331"/>
        <end position="349"/>
    </location>
</feature>
<evidence type="ECO:0008006" key="10">
    <source>
        <dbReference type="Google" id="ProtNLM"/>
    </source>
</evidence>
<dbReference type="VEuPathDB" id="VectorBase:MDOMA2_007883"/>
<accession>A0A1I8MI58</accession>
<keyword evidence="3 8" id="KW-0812">Transmembrane</keyword>
<comment type="subcellular location">
    <subcellularLocation>
        <location evidence="1">Cell membrane</location>
        <topology evidence="1">Multi-pass membrane protein</topology>
    </subcellularLocation>
</comment>
<organism evidence="9">
    <name type="scientific">Musca domestica</name>
    <name type="common">House fly</name>
    <dbReference type="NCBI Taxonomy" id="7370"/>
    <lineage>
        <taxon>Eukaryota</taxon>
        <taxon>Metazoa</taxon>
        <taxon>Ecdysozoa</taxon>
        <taxon>Arthropoda</taxon>
        <taxon>Hexapoda</taxon>
        <taxon>Insecta</taxon>
        <taxon>Pterygota</taxon>
        <taxon>Neoptera</taxon>
        <taxon>Endopterygota</taxon>
        <taxon>Diptera</taxon>
        <taxon>Brachycera</taxon>
        <taxon>Muscomorpha</taxon>
        <taxon>Muscoidea</taxon>
        <taxon>Muscidae</taxon>
        <taxon>Musca</taxon>
    </lineage>
</organism>
<evidence type="ECO:0000256" key="2">
    <source>
        <dbReference type="ARBA" id="ARBA00022475"/>
    </source>
</evidence>
<protein>
    <recommendedName>
        <fullName evidence="10">Ionotropic glutamate receptor C-terminal domain-containing protein</fullName>
    </recommendedName>
</protein>
<keyword evidence="4 8" id="KW-1133">Transmembrane helix</keyword>
<evidence type="ECO:0000256" key="1">
    <source>
        <dbReference type="ARBA" id="ARBA00004651"/>
    </source>
</evidence>
<gene>
    <name evidence="9" type="primary">101894842</name>
</gene>
<dbReference type="PANTHER" id="PTHR42643">
    <property type="entry name" value="IONOTROPIC RECEPTOR 20A-RELATED"/>
    <property type="match status" value="1"/>
</dbReference>
<evidence type="ECO:0000256" key="3">
    <source>
        <dbReference type="ARBA" id="ARBA00022692"/>
    </source>
</evidence>
<dbReference type="VEuPathDB" id="VectorBase:MDOA005137"/>
<keyword evidence="5 8" id="KW-0472">Membrane</keyword>
<evidence type="ECO:0000256" key="7">
    <source>
        <dbReference type="ARBA" id="ARBA00023180"/>
    </source>
</evidence>
<dbReference type="PANTHER" id="PTHR42643:SF41">
    <property type="entry name" value="IONOTROPIC RECEPTOR 20A-RELATED"/>
    <property type="match status" value="1"/>
</dbReference>